<reference evidence="3" key="1">
    <citation type="journal article" date="2019" name="Int. J. Syst. Evol. Microbiol.">
        <title>The Global Catalogue of Microorganisms (GCM) 10K type strain sequencing project: providing services to taxonomists for standard genome sequencing and annotation.</title>
        <authorList>
            <consortium name="The Broad Institute Genomics Platform"/>
            <consortium name="The Broad Institute Genome Sequencing Center for Infectious Disease"/>
            <person name="Wu L."/>
            <person name="Ma J."/>
        </authorList>
    </citation>
    <scope>NUCLEOTIDE SEQUENCE [LARGE SCALE GENOMIC DNA]</scope>
    <source>
        <strain evidence="3">JCM 16950</strain>
    </source>
</reference>
<organism evidence="2 3">
    <name type="scientific">Microbacterium kribbense</name>
    <dbReference type="NCBI Taxonomy" id="433645"/>
    <lineage>
        <taxon>Bacteria</taxon>
        <taxon>Bacillati</taxon>
        <taxon>Actinomycetota</taxon>
        <taxon>Actinomycetes</taxon>
        <taxon>Micrococcales</taxon>
        <taxon>Microbacteriaceae</taxon>
        <taxon>Microbacterium</taxon>
    </lineage>
</organism>
<evidence type="ECO:0000313" key="3">
    <source>
        <dbReference type="Proteomes" id="UP001500540"/>
    </source>
</evidence>
<name>A0ABP7GZZ1_9MICO</name>
<dbReference type="Proteomes" id="UP001500540">
    <property type="component" value="Unassembled WGS sequence"/>
</dbReference>
<evidence type="ECO:0000259" key="1">
    <source>
        <dbReference type="Pfam" id="PF23343"/>
    </source>
</evidence>
<dbReference type="Pfam" id="PF23343">
    <property type="entry name" value="REP_ORF2-G2P"/>
    <property type="match status" value="1"/>
</dbReference>
<proteinExistence type="predicted"/>
<dbReference type="EMBL" id="BAABAF010000009">
    <property type="protein sequence ID" value="GAA3774755.1"/>
    <property type="molecule type" value="Genomic_DNA"/>
</dbReference>
<accession>A0ABP7GZZ1</accession>
<feature type="domain" description="Replication-associated protein ORF2/G2P" evidence="1">
    <location>
        <begin position="92"/>
        <end position="200"/>
    </location>
</feature>
<dbReference type="InterPro" id="IPR056906">
    <property type="entry name" value="ORF2/G2P_dom"/>
</dbReference>
<keyword evidence="3" id="KW-1185">Reference proteome</keyword>
<sequence length="271" mass="29470">MAASCWCAQKVQSMAPRPSPSFSGLARPDAEWSFTLVLAAGEGGGSFRAALRRRPKYVARGQAADPDRAAAEAARRARTRLRRYCAGNVLNRLGTLTYRGEGNHDPGLVREHLAGFFRDLRGRLGGEAFPYAWVPEWHKTGHGLHAHFAVGKYIKRSMIEAAWPYGFISIKLLGNLPVGSTSLSEARIAGGYLAKYVAKSFADPVARDLGSHRYDVAEGFQPERVGFHGASRGDVLAQASAFMAGTPGVVWDSSESEDWPGPPTVWAQWGR</sequence>
<gene>
    <name evidence="2" type="ORF">GCM10022240_28170</name>
</gene>
<comment type="caution">
    <text evidence="2">The sequence shown here is derived from an EMBL/GenBank/DDBJ whole genome shotgun (WGS) entry which is preliminary data.</text>
</comment>
<protein>
    <recommendedName>
        <fullName evidence="1">Replication-associated protein ORF2/G2P domain-containing protein</fullName>
    </recommendedName>
</protein>
<evidence type="ECO:0000313" key="2">
    <source>
        <dbReference type="EMBL" id="GAA3774755.1"/>
    </source>
</evidence>